<sequence>MASTPDDEERKRESREILARAEAESGPVLGSAMARAARHFSAGDAPQDDRIEVWGKRIARVLALLFVLYLLADLSGYFTR</sequence>
<dbReference type="AlphaFoldDB" id="A0A2T1HTA7"/>
<gene>
    <name evidence="2" type="ORF">SLNSH_11705</name>
</gene>
<comment type="caution">
    <text evidence="2">The sequence shown here is derived from an EMBL/GenBank/DDBJ whole genome shotgun (WGS) entry which is preliminary data.</text>
</comment>
<evidence type="ECO:0000256" key="1">
    <source>
        <dbReference type="SAM" id="Phobius"/>
    </source>
</evidence>
<organism evidence="2 3">
    <name type="scientific">Alsobacter soli</name>
    <dbReference type="NCBI Taxonomy" id="2109933"/>
    <lineage>
        <taxon>Bacteria</taxon>
        <taxon>Pseudomonadati</taxon>
        <taxon>Pseudomonadota</taxon>
        <taxon>Alphaproteobacteria</taxon>
        <taxon>Hyphomicrobiales</taxon>
        <taxon>Alsobacteraceae</taxon>
        <taxon>Alsobacter</taxon>
    </lineage>
</organism>
<name>A0A2T1HTA7_9HYPH</name>
<evidence type="ECO:0000313" key="3">
    <source>
        <dbReference type="Proteomes" id="UP000239772"/>
    </source>
</evidence>
<keyword evidence="1" id="KW-0812">Transmembrane</keyword>
<keyword evidence="1" id="KW-0472">Membrane</keyword>
<dbReference type="Proteomes" id="UP000239772">
    <property type="component" value="Unassembled WGS sequence"/>
</dbReference>
<dbReference type="EMBL" id="PVZS01000011">
    <property type="protein sequence ID" value="PSC04877.1"/>
    <property type="molecule type" value="Genomic_DNA"/>
</dbReference>
<proteinExistence type="predicted"/>
<keyword evidence="3" id="KW-1185">Reference proteome</keyword>
<feature type="transmembrane region" description="Helical" evidence="1">
    <location>
        <begin position="58"/>
        <end position="78"/>
    </location>
</feature>
<reference evidence="3" key="1">
    <citation type="submission" date="2018-03" db="EMBL/GenBank/DDBJ databases">
        <authorList>
            <person name="Sun L."/>
            <person name="Liu H."/>
            <person name="Chen W."/>
            <person name="Huang K."/>
            <person name="Liu W."/>
            <person name="Gao X."/>
        </authorList>
    </citation>
    <scope>NUCLEOTIDE SEQUENCE [LARGE SCALE GENOMIC DNA]</scope>
    <source>
        <strain evidence="3">SH9</strain>
    </source>
</reference>
<accession>A0A2T1HTA7</accession>
<protein>
    <submittedName>
        <fullName evidence="2">Uncharacterized protein</fullName>
    </submittedName>
</protein>
<evidence type="ECO:0000313" key="2">
    <source>
        <dbReference type="EMBL" id="PSC04877.1"/>
    </source>
</evidence>
<dbReference type="OrthoDB" id="8449218at2"/>
<keyword evidence="1" id="KW-1133">Transmembrane helix</keyword>